<dbReference type="PRINTS" id="PR00031">
    <property type="entry name" value="HTHREPRESSR"/>
</dbReference>
<dbReference type="GO" id="GO:0030182">
    <property type="term" value="P:neuron differentiation"/>
    <property type="evidence" value="ECO:0007669"/>
    <property type="project" value="TreeGrafter"/>
</dbReference>
<feature type="non-terminal residue" evidence="8">
    <location>
        <position position="331"/>
    </location>
</feature>
<dbReference type="Pfam" id="PF00046">
    <property type="entry name" value="Homeodomain"/>
    <property type="match status" value="1"/>
</dbReference>
<reference evidence="8" key="1">
    <citation type="submission" date="2023-10" db="EMBL/GenBank/DDBJ databases">
        <title>Genome assembly of Pristionchus species.</title>
        <authorList>
            <person name="Yoshida K."/>
            <person name="Sommer R.J."/>
        </authorList>
    </citation>
    <scope>NUCLEOTIDE SEQUENCE</scope>
    <source>
        <strain evidence="8">RS0144</strain>
    </source>
</reference>
<feature type="non-terminal residue" evidence="8">
    <location>
        <position position="1"/>
    </location>
</feature>
<dbReference type="InterPro" id="IPR001356">
    <property type="entry name" value="HD"/>
</dbReference>
<dbReference type="Gene3D" id="1.10.10.60">
    <property type="entry name" value="Homeodomain-like"/>
    <property type="match status" value="1"/>
</dbReference>
<organism evidence="8 9">
    <name type="scientific">Pristionchus entomophagus</name>
    <dbReference type="NCBI Taxonomy" id="358040"/>
    <lineage>
        <taxon>Eukaryota</taxon>
        <taxon>Metazoa</taxon>
        <taxon>Ecdysozoa</taxon>
        <taxon>Nematoda</taxon>
        <taxon>Chromadorea</taxon>
        <taxon>Rhabditida</taxon>
        <taxon>Rhabditina</taxon>
        <taxon>Diplogasteromorpha</taxon>
        <taxon>Diplogasteroidea</taxon>
        <taxon>Neodiplogasteridae</taxon>
        <taxon>Pristionchus</taxon>
    </lineage>
</organism>
<evidence type="ECO:0000256" key="1">
    <source>
        <dbReference type="ARBA" id="ARBA00004123"/>
    </source>
</evidence>
<keyword evidence="2 5" id="KW-0238">DNA-binding</keyword>
<keyword evidence="9" id="KW-1185">Reference proteome</keyword>
<evidence type="ECO:0000256" key="3">
    <source>
        <dbReference type="ARBA" id="ARBA00023155"/>
    </source>
</evidence>
<accession>A0AAV5T283</accession>
<dbReference type="GO" id="GO:0000978">
    <property type="term" value="F:RNA polymerase II cis-regulatory region sequence-specific DNA binding"/>
    <property type="evidence" value="ECO:0007669"/>
    <property type="project" value="TreeGrafter"/>
</dbReference>
<dbReference type="PROSITE" id="PS00027">
    <property type="entry name" value="HOMEOBOX_1"/>
    <property type="match status" value="1"/>
</dbReference>
<evidence type="ECO:0000256" key="4">
    <source>
        <dbReference type="ARBA" id="ARBA00023242"/>
    </source>
</evidence>
<protein>
    <recommendedName>
        <fullName evidence="7">Homeobox domain-containing protein</fullName>
    </recommendedName>
</protein>
<dbReference type="AlphaFoldDB" id="A0AAV5T283"/>
<dbReference type="InterPro" id="IPR000047">
    <property type="entry name" value="HTH_motif"/>
</dbReference>
<comment type="subcellular location">
    <subcellularLocation>
        <location evidence="1 5 6">Nucleus</location>
    </subcellularLocation>
</comment>
<gene>
    <name evidence="8" type="ORF">PENTCL1PPCAC_11360</name>
</gene>
<dbReference type="GO" id="GO:0000981">
    <property type="term" value="F:DNA-binding transcription factor activity, RNA polymerase II-specific"/>
    <property type="evidence" value="ECO:0007669"/>
    <property type="project" value="InterPro"/>
</dbReference>
<evidence type="ECO:0000313" key="8">
    <source>
        <dbReference type="EMBL" id="GMS89185.1"/>
    </source>
</evidence>
<dbReference type="PANTHER" id="PTHR24339:SF28">
    <property type="entry name" value="E5-RELATED"/>
    <property type="match status" value="1"/>
</dbReference>
<keyword evidence="4 5" id="KW-0539">Nucleus</keyword>
<dbReference type="PROSITE" id="PS50071">
    <property type="entry name" value="HOMEOBOX_2"/>
    <property type="match status" value="1"/>
</dbReference>
<dbReference type="GO" id="GO:0005634">
    <property type="term" value="C:nucleus"/>
    <property type="evidence" value="ECO:0007669"/>
    <property type="project" value="UniProtKB-SubCell"/>
</dbReference>
<sequence>VLLPSTMESLLSQLSSPSTSLLPHSFLPPSLPPSDSSLLPPSSPDDLLRALDALPSSVSSGHSLFSPSIHAPTPIRPTPSLLSPHSYSSSLGSCGSLPLSSLSSSPSALSPLPTSLSSGSSAFSLLQLPYISDPFSLLENRRSSAPEGPPRTDSILIEKRRFSDFTSDGRDSSCELRRRHSMVPSSYGIAERKSSNPRKQRTIYAGGQTKVLEEAFLSQRYMVGTEREALASKLGLTEAQVRVWFQNRRSKHRKQSRTLSGSFDIPPSTTITSPTVLTCVSSTIPQLSIPSTSDQFSPSHISSLVPLFGSTLSSLEALSGLSSIQHLQMGD</sequence>
<dbReference type="SUPFAM" id="SSF46689">
    <property type="entry name" value="Homeodomain-like"/>
    <property type="match status" value="1"/>
</dbReference>
<evidence type="ECO:0000259" key="7">
    <source>
        <dbReference type="PROSITE" id="PS50071"/>
    </source>
</evidence>
<dbReference type="InterPro" id="IPR017970">
    <property type="entry name" value="Homeobox_CS"/>
</dbReference>
<dbReference type="SMART" id="SM00389">
    <property type="entry name" value="HOX"/>
    <property type="match status" value="1"/>
</dbReference>
<dbReference type="InterPro" id="IPR009057">
    <property type="entry name" value="Homeodomain-like_sf"/>
</dbReference>
<feature type="domain" description="Homeobox" evidence="7">
    <location>
        <begin position="195"/>
        <end position="255"/>
    </location>
</feature>
<proteinExistence type="predicted"/>
<dbReference type="GO" id="GO:0007420">
    <property type="term" value="P:brain development"/>
    <property type="evidence" value="ECO:0007669"/>
    <property type="project" value="TreeGrafter"/>
</dbReference>
<evidence type="ECO:0000256" key="5">
    <source>
        <dbReference type="PROSITE-ProRule" id="PRU00108"/>
    </source>
</evidence>
<dbReference type="PANTHER" id="PTHR24339">
    <property type="entry name" value="HOMEOBOX PROTEIN EMX-RELATED"/>
    <property type="match status" value="1"/>
</dbReference>
<evidence type="ECO:0000256" key="2">
    <source>
        <dbReference type="ARBA" id="ARBA00023125"/>
    </source>
</evidence>
<keyword evidence="3 5" id="KW-0371">Homeobox</keyword>
<evidence type="ECO:0000256" key="6">
    <source>
        <dbReference type="RuleBase" id="RU000682"/>
    </source>
</evidence>
<dbReference type="CDD" id="cd00086">
    <property type="entry name" value="homeodomain"/>
    <property type="match status" value="1"/>
</dbReference>
<dbReference type="Proteomes" id="UP001432027">
    <property type="component" value="Unassembled WGS sequence"/>
</dbReference>
<evidence type="ECO:0000313" key="9">
    <source>
        <dbReference type="Proteomes" id="UP001432027"/>
    </source>
</evidence>
<dbReference type="EMBL" id="BTSX01000003">
    <property type="protein sequence ID" value="GMS89185.1"/>
    <property type="molecule type" value="Genomic_DNA"/>
</dbReference>
<feature type="DNA-binding region" description="Homeobox" evidence="5">
    <location>
        <begin position="197"/>
        <end position="256"/>
    </location>
</feature>
<comment type="caution">
    <text evidence="8">The sequence shown here is derived from an EMBL/GenBank/DDBJ whole genome shotgun (WGS) entry which is preliminary data.</text>
</comment>
<dbReference type="InterPro" id="IPR050877">
    <property type="entry name" value="EMX-VAX-Noto_Homeobox_TFs"/>
</dbReference>
<name>A0AAV5T283_9BILA</name>